<feature type="domain" description="Sushi" evidence="2">
    <location>
        <begin position="1"/>
        <end position="51"/>
    </location>
</feature>
<dbReference type="EMBL" id="CAMXCT030003515">
    <property type="protein sequence ID" value="CAL4792181.1"/>
    <property type="molecule type" value="Genomic_DNA"/>
</dbReference>
<dbReference type="InterPro" id="IPR000436">
    <property type="entry name" value="Sushi_SCR_CCP_dom"/>
</dbReference>
<dbReference type="AlphaFoldDB" id="A0A9P1G9A1"/>
<keyword evidence="1" id="KW-1015">Disulfide bond</keyword>
<dbReference type="EMBL" id="CAMXCT020003515">
    <property type="protein sequence ID" value="CAL1158244.1"/>
    <property type="molecule type" value="Genomic_DNA"/>
</dbReference>
<protein>
    <recommendedName>
        <fullName evidence="2">Sushi domain-containing protein</fullName>
    </recommendedName>
</protein>
<evidence type="ECO:0000256" key="1">
    <source>
        <dbReference type="ARBA" id="ARBA00023157"/>
    </source>
</evidence>
<name>A0A9P1G9A1_9DINO</name>
<keyword evidence="5" id="KW-1185">Reference proteome</keyword>
<reference evidence="3" key="1">
    <citation type="submission" date="2022-10" db="EMBL/GenBank/DDBJ databases">
        <authorList>
            <person name="Chen Y."/>
            <person name="Dougan E. K."/>
            <person name="Chan C."/>
            <person name="Rhodes N."/>
            <person name="Thang M."/>
        </authorList>
    </citation>
    <scope>NUCLEOTIDE SEQUENCE</scope>
</reference>
<evidence type="ECO:0000313" key="4">
    <source>
        <dbReference type="EMBL" id="CAL4792181.1"/>
    </source>
</evidence>
<gene>
    <name evidence="3" type="ORF">C1SCF055_LOCUS30638</name>
</gene>
<sequence>MTVEYQCDLGYSGRPLGDLESRETWEWLGKESATCGPDGQWQFMGDERCSLIGCGSLQTFLQSSRKTGFSTGWQETMTMEPGSEMA</sequence>
<comment type="caution">
    <text evidence="3">The sequence shown here is derived from an EMBL/GenBank/DDBJ whole genome shotgun (WGS) entry which is preliminary data.</text>
</comment>
<evidence type="ECO:0000259" key="2">
    <source>
        <dbReference type="PROSITE" id="PS50923"/>
    </source>
</evidence>
<evidence type="ECO:0000313" key="5">
    <source>
        <dbReference type="Proteomes" id="UP001152797"/>
    </source>
</evidence>
<dbReference type="PROSITE" id="PS50923">
    <property type="entry name" value="SUSHI"/>
    <property type="match status" value="1"/>
</dbReference>
<dbReference type="Proteomes" id="UP001152797">
    <property type="component" value="Unassembled WGS sequence"/>
</dbReference>
<dbReference type="EMBL" id="CAMXCT010003515">
    <property type="protein sequence ID" value="CAI4004869.1"/>
    <property type="molecule type" value="Genomic_DNA"/>
</dbReference>
<evidence type="ECO:0000313" key="3">
    <source>
        <dbReference type="EMBL" id="CAI4004869.1"/>
    </source>
</evidence>
<accession>A0A9P1G9A1</accession>
<dbReference type="OrthoDB" id="10605852at2759"/>
<proteinExistence type="predicted"/>
<reference evidence="4 5" key="2">
    <citation type="submission" date="2024-05" db="EMBL/GenBank/DDBJ databases">
        <authorList>
            <person name="Chen Y."/>
            <person name="Shah S."/>
            <person name="Dougan E. K."/>
            <person name="Thang M."/>
            <person name="Chan C."/>
        </authorList>
    </citation>
    <scope>NUCLEOTIDE SEQUENCE [LARGE SCALE GENOMIC DNA]</scope>
</reference>
<organism evidence="3">
    <name type="scientific">Cladocopium goreaui</name>
    <dbReference type="NCBI Taxonomy" id="2562237"/>
    <lineage>
        <taxon>Eukaryota</taxon>
        <taxon>Sar</taxon>
        <taxon>Alveolata</taxon>
        <taxon>Dinophyceae</taxon>
        <taxon>Suessiales</taxon>
        <taxon>Symbiodiniaceae</taxon>
        <taxon>Cladocopium</taxon>
    </lineage>
</organism>